<name>A0AAD6SEX9_9AGAR</name>
<proteinExistence type="predicted"/>
<organism evidence="2 3">
    <name type="scientific">Mycena alexandri</name>
    <dbReference type="NCBI Taxonomy" id="1745969"/>
    <lineage>
        <taxon>Eukaryota</taxon>
        <taxon>Fungi</taxon>
        <taxon>Dikarya</taxon>
        <taxon>Basidiomycota</taxon>
        <taxon>Agaricomycotina</taxon>
        <taxon>Agaricomycetes</taxon>
        <taxon>Agaricomycetidae</taxon>
        <taxon>Agaricales</taxon>
        <taxon>Marasmiineae</taxon>
        <taxon>Mycenaceae</taxon>
        <taxon>Mycena</taxon>
    </lineage>
</organism>
<protein>
    <submittedName>
        <fullName evidence="2">Uncharacterized protein</fullName>
    </submittedName>
</protein>
<evidence type="ECO:0000313" key="2">
    <source>
        <dbReference type="EMBL" id="KAJ7026384.1"/>
    </source>
</evidence>
<evidence type="ECO:0000313" key="3">
    <source>
        <dbReference type="Proteomes" id="UP001218188"/>
    </source>
</evidence>
<reference evidence="2" key="1">
    <citation type="submission" date="2023-03" db="EMBL/GenBank/DDBJ databases">
        <title>Massive genome expansion in bonnet fungi (Mycena s.s.) driven by repeated elements and novel gene families across ecological guilds.</title>
        <authorList>
            <consortium name="Lawrence Berkeley National Laboratory"/>
            <person name="Harder C.B."/>
            <person name="Miyauchi S."/>
            <person name="Viragh M."/>
            <person name="Kuo A."/>
            <person name="Thoen E."/>
            <person name="Andreopoulos B."/>
            <person name="Lu D."/>
            <person name="Skrede I."/>
            <person name="Drula E."/>
            <person name="Henrissat B."/>
            <person name="Morin E."/>
            <person name="Kohler A."/>
            <person name="Barry K."/>
            <person name="LaButti K."/>
            <person name="Morin E."/>
            <person name="Salamov A."/>
            <person name="Lipzen A."/>
            <person name="Mereny Z."/>
            <person name="Hegedus B."/>
            <person name="Baldrian P."/>
            <person name="Stursova M."/>
            <person name="Weitz H."/>
            <person name="Taylor A."/>
            <person name="Grigoriev I.V."/>
            <person name="Nagy L.G."/>
            <person name="Martin F."/>
            <person name="Kauserud H."/>
        </authorList>
    </citation>
    <scope>NUCLEOTIDE SEQUENCE</scope>
    <source>
        <strain evidence="2">CBHHK200</strain>
    </source>
</reference>
<gene>
    <name evidence="2" type="ORF">C8F04DRAFT_1125577</name>
</gene>
<keyword evidence="3" id="KW-1185">Reference proteome</keyword>
<feature type="region of interest" description="Disordered" evidence="1">
    <location>
        <begin position="107"/>
        <end position="126"/>
    </location>
</feature>
<evidence type="ECO:0000256" key="1">
    <source>
        <dbReference type="SAM" id="MobiDB-lite"/>
    </source>
</evidence>
<feature type="compositionally biased region" description="Low complexity" evidence="1">
    <location>
        <begin position="107"/>
        <end position="119"/>
    </location>
</feature>
<dbReference type="Proteomes" id="UP001218188">
    <property type="component" value="Unassembled WGS sequence"/>
</dbReference>
<feature type="region of interest" description="Disordered" evidence="1">
    <location>
        <begin position="1"/>
        <end position="20"/>
    </location>
</feature>
<accession>A0AAD6SEX9</accession>
<comment type="caution">
    <text evidence="2">The sequence shown here is derived from an EMBL/GenBank/DDBJ whole genome shotgun (WGS) entry which is preliminary data.</text>
</comment>
<dbReference type="AlphaFoldDB" id="A0AAD6SEX9"/>
<dbReference type="EMBL" id="JARJCM010000139">
    <property type="protein sequence ID" value="KAJ7026384.1"/>
    <property type="molecule type" value="Genomic_DNA"/>
</dbReference>
<sequence length="236" mass="25822">MHPTALSNRTDPKAGDQVGQISPAGRVTVFPLVPRSSTKPPNLLLHSTQPRFLKPSPFAPARVCISHGIPGQLSRRFAYSPSSLLLASYIFQPPRFRASHAKSSSLRSRVWSPSPNHQPTNPPPRHSALLRWALGDRVYIRRGVLGPSACTSSHTSPPSRTIFSPIPRIPALAPSQLRSIPVIELGPTPQHPRGARQVIVSSSPTFELAPRLKPRLTLCHATLPHFLELSLLRPPI</sequence>